<reference evidence="3 9" key="2">
    <citation type="journal article" date="2019" name="Nat. Med.">
        <title>A library of human gut bacterial isolates paired with longitudinal multiomics data enables mechanistic microbiome research.</title>
        <authorList>
            <person name="Poyet M."/>
            <person name="Groussin M."/>
            <person name="Gibbons S.M."/>
            <person name="Avila-Pacheco J."/>
            <person name="Jiang X."/>
            <person name="Kearney S.M."/>
            <person name="Perrotta A.R."/>
            <person name="Berdy B."/>
            <person name="Zhao S."/>
            <person name="Lieberman T.D."/>
            <person name="Swanson P.K."/>
            <person name="Smith M."/>
            <person name="Roesemann S."/>
            <person name="Alexander J.E."/>
            <person name="Rich S.A."/>
            <person name="Livny J."/>
            <person name="Vlamakis H."/>
            <person name="Clish C."/>
            <person name="Bullock K."/>
            <person name="Deik A."/>
            <person name="Scott J."/>
            <person name="Pierce K.A."/>
            <person name="Xavier R.J."/>
            <person name="Alm E.J."/>
        </authorList>
    </citation>
    <scope>NUCLEOTIDE SEQUENCE [LARGE SCALE GENOMIC DNA]</scope>
    <source>
        <strain evidence="3 9">BIOML-A1</strain>
    </source>
</reference>
<reference evidence="4" key="4">
    <citation type="journal article" date="2021" name="PLoS Genet.">
        <title>Mobile Type VI secretion system loci of the gut Bacteroidales display extensive intra-ecosystem transfer, multi-species spread and geographical clustering.</title>
        <authorList>
            <person name="Garcia-Bayona L."/>
            <person name="Coyne M.J."/>
            <person name="Comstock L.E."/>
        </authorList>
    </citation>
    <scope>NUCLEOTIDE SEQUENCE</scope>
    <source>
        <strain evidence="4">CL11T00C20</strain>
    </source>
</reference>
<dbReference type="Proteomes" id="UP000679226">
    <property type="component" value="Chromosome"/>
</dbReference>
<reference evidence="6 7" key="1">
    <citation type="submission" date="2018-06" db="EMBL/GenBank/DDBJ databases">
        <authorList>
            <consortium name="Pathogen Informatics"/>
            <person name="Doyle S."/>
        </authorList>
    </citation>
    <scope>NUCLEOTIDE SEQUENCE [LARGE SCALE GENOMIC DNA]</scope>
    <source>
        <strain evidence="6 7">NCTC11155</strain>
    </source>
</reference>
<dbReference type="Proteomes" id="UP000254424">
    <property type="component" value="Unassembled WGS sequence"/>
</dbReference>
<reference evidence="5 8" key="3">
    <citation type="journal article" date="2019" name="Science, e1252229">
        <title>Invertible promoters mediate bacterial phase variation, antibiotic resistance, and host adaptation in the gut.</title>
        <authorList>
            <person name="Jiang X."/>
            <person name="Hall A.B."/>
            <person name="Arthur T.D."/>
            <person name="Plichta D.R."/>
            <person name="Covington C.T."/>
            <person name="Poyet M."/>
            <person name="Crothers J."/>
            <person name="Moses P.L."/>
            <person name="Tolonen A.C."/>
            <person name="Vlamakis H."/>
            <person name="Alm E.J."/>
            <person name="Xavier R.J."/>
        </authorList>
    </citation>
    <scope>NUCLEOTIDE SEQUENCE [LARGE SCALE GENOMIC DNA]</scope>
    <source>
        <strain evidence="8">bj_0095</strain>
        <strain evidence="5">Bj_0095</strain>
    </source>
</reference>
<dbReference type="Pfam" id="PF02357">
    <property type="entry name" value="NusG"/>
    <property type="match status" value="1"/>
</dbReference>
<keyword evidence="9" id="KW-1185">Reference proteome</keyword>
<dbReference type="KEGG" id="beg:INE88_03223"/>
<evidence type="ECO:0000313" key="7">
    <source>
        <dbReference type="Proteomes" id="UP000254424"/>
    </source>
</evidence>
<dbReference type="EMBL" id="CP072227">
    <property type="protein sequence ID" value="QUT46394.1"/>
    <property type="molecule type" value="Genomic_DNA"/>
</dbReference>
<evidence type="ECO:0000313" key="6">
    <source>
        <dbReference type="EMBL" id="SUV29693.1"/>
    </source>
</evidence>
<evidence type="ECO:0000313" key="5">
    <source>
        <dbReference type="EMBL" id="RYT73817.1"/>
    </source>
</evidence>
<accession>A0A380YMF1</accession>
<evidence type="ECO:0000313" key="8">
    <source>
        <dbReference type="Proteomes" id="UP000291917"/>
    </source>
</evidence>
<feature type="domain" description="NusG-like N-terminal" evidence="2">
    <location>
        <begin position="15"/>
        <end position="79"/>
    </location>
</feature>
<keyword evidence="1" id="KW-0804">Transcription</keyword>
<dbReference type="GeneID" id="93071580"/>
<proteinExistence type="predicted"/>
<protein>
    <submittedName>
        <fullName evidence="3">Antitermination protein NusG</fullName>
    </submittedName>
    <submittedName>
        <fullName evidence="6">NGN domain-containing protein</fullName>
    </submittedName>
    <submittedName>
        <fullName evidence="4">Transcription termination factor nusG</fullName>
    </submittedName>
</protein>
<dbReference type="InterPro" id="IPR006645">
    <property type="entry name" value="NGN-like_dom"/>
</dbReference>
<evidence type="ECO:0000256" key="1">
    <source>
        <dbReference type="ARBA" id="ARBA00023163"/>
    </source>
</evidence>
<dbReference type="EMBL" id="RCXL01000012">
    <property type="protein sequence ID" value="RYT73817.1"/>
    <property type="molecule type" value="Genomic_DNA"/>
</dbReference>
<sequence length="98" mass="11645">MTFQYIVDHLGKPHSWYVVLTGPHVELDIKRKLEQQGFITYVPFDSIQRHWAGRTKKIHIPTITRCVLVYTTNEEIQRIQKEYVILPFQTITALYQSQ</sequence>
<evidence type="ECO:0000313" key="4">
    <source>
        <dbReference type="EMBL" id="QUT46394.1"/>
    </source>
</evidence>
<evidence type="ECO:0000313" key="9">
    <source>
        <dbReference type="Proteomes" id="UP000335496"/>
    </source>
</evidence>
<dbReference type="Proteomes" id="UP000291917">
    <property type="component" value="Unassembled WGS sequence"/>
</dbReference>
<organism evidence="6 7">
    <name type="scientific">Bacteroides eggerthii</name>
    <dbReference type="NCBI Taxonomy" id="28111"/>
    <lineage>
        <taxon>Bacteria</taxon>
        <taxon>Pseudomonadati</taxon>
        <taxon>Bacteroidota</taxon>
        <taxon>Bacteroidia</taxon>
        <taxon>Bacteroidales</taxon>
        <taxon>Bacteroidaceae</taxon>
        <taxon>Bacteroides</taxon>
    </lineage>
</organism>
<dbReference type="EMBL" id="UFSX01000001">
    <property type="protein sequence ID" value="SUV29693.1"/>
    <property type="molecule type" value="Genomic_DNA"/>
</dbReference>
<evidence type="ECO:0000259" key="2">
    <source>
        <dbReference type="Pfam" id="PF02357"/>
    </source>
</evidence>
<evidence type="ECO:0000313" key="3">
    <source>
        <dbReference type="EMBL" id="KAA5273900.1"/>
    </source>
</evidence>
<dbReference type="STRING" id="483216.BACEGG_02137"/>
<dbReference type="Gene3D" id="3.30.70.940">
    <property type="entry name" value="NusG, N-terminal domain"/>
    <property type="match status" value="1"/>
</dbReference>
<dbReference type="GO" id="GO:0006354">
    <property type="term" value="P:DNA-templated transcription elongation"/>
    <property type="evidence" value="ECO:0007669"/>
    <property type="project" value="InterPro"/>
</dbReference>
<dbReference type="EMBL" id="VVZX01000011">
    <property type="protein sequence ID" value="KAA5273900.1"/>
    <property type="molecule type" value="Genomic_DNA"/>
</dbReference>
<dbReference type="SUPFAM" id="SSF82679">
    <property type="entry name" value="N-utilization substance G protein NusG, N-terminal domain"/>
    <property type="match status" value="1"/>
</dbReference>
<dbReference type="InterPro" id="IPR036735">
    <property type="entry name" value="NGN_dom_sf"/>
</dbReference>
<dbReference type="Proteomes" id="UP000335496">
    <property type="component" value="Unassembled WGS sequence"/>
</dbReference>
<gene>
    <name evidence="5" type="ORF">EAJ03_09345</name>
    <name evidence="3" type="ORF">F2Z23_09905</name>
    <name evidence="4" type="ORF">INE88_03223</name>
    <name evidence="6" type="ORF">NCTC11155_01683</name>
</gene>
<dbReference type="OrthoDB" id="1032938at2"/>
<dbReference type="RefSeq" id="WP_004290458.1">
    <property type="nucleotide sequence ID" value="NZ_CABKNQ010000018.1"/>
</dbReference>
<name>A0A380YMF1_9BACE</name>
<dbReference type="AlphaFoldDB" id="A0A380YMF1"/>